<evidence type="ECO:0000313" key="2">
    <source>
        <dbReference type="EMBL" id="RWA09205.1"/>
    </source>
</evidence>
<protein>
    <recommendedName>
        <fullName evidence="1">ABC toxin N-terminal domain-containing protein</fullName>
    </recommendedName>
</protein>
<dbReference type="EMBL" id="RYZI01000164">
    <property type="protein sequence ID" value="RWA09205.1"/>
    <property type="molecule type" value="Genomic_DNA"/>
</dbReference>
<proteinExistence type="predicted"/>
<dbReference type="InterPro" id="IPR046839">
    <property type="entry name" value="ABC_toxin_N"/>
</dbReference>
<feature type="domain" description="ABC toxin N-terminal" evidence="1">
    <location>
        <begin position="1301"/>
        <end position="1413"/>
    </location>
</feature>
<organism evidence="2 3">
    <name type="scientific">Xylaria grammica</name>
    <dbReference type="NCBI Taxonomy" id="363999"/>
    <lineage>
        <taxon>Eukaryota</taxon>
        <taxon>Fungi</taxon>
        <taxon>Dikarya</taxon>
        <taxon>Ascomycota</taxon>
        <taxon>Pezizomycotina</taxon>
        <taxon>Sordariomycetes</taxon>
        <taxon>Xylariomycetidae</taxon>
        <taxon>Xylariales</taxon>
        <taxon>Xylariaceae</taxon>
        <taxon>Xylaria</taxon>
    </lineage>
</organism>
<keyword evidence="3" id="KW-1185">Reference proteome</keyword>
<gene>
    <name evidence="2" type="ORF">EKO27_g5911</name>
</gene>
<dbReference type="Proteomes" id="UP000286045">
    <property type="component" value="Unassembled WGS sequence"/>
</dbReference>
<dbReference type="Pfam" id="PF20220">
    <property type="entry name" value="ABC_toxin_N"/>
    <property type="match status" value="1"/>
</dbReference>
<evidence type="ECO:0000259" key="1">
    <source>
        <dbReference type="Pfam" id="PF20220"/>
    </source>
</evidence>
<comment type="caution">
    <text evidence="2">The sequence shown here is derived from an EMBL/GenBank/DDBJ whole genome shotgun (WGS) entry which is preliminary data.</text>
</comment>
<dbReference type="STRING" id="363999.A0A439D471"/>
<accession>A0A439D471</accession>
<name>A0A439D471_9PEZI</name>
<evidence type="ECO:0000313" key="3">
    <source>
        <dbReference type="Proteomes" id="UP000286045"/>
    </source>
</evidence>
<sequence>MATPAIQSREDDEELVANVLPVLLEETGDTFKLLEAEWQNIGCLLTSVETVVAGKAISTDDDGKLSIFSWLYKLLGASGIYAVFKEGDGARFKELIQTPQRLVESLGTIKIESLPEAVGSEWPLVRRQLFKRIPTSAIAGLINASIIQEPEQLTVKVTAFLRLASEALGFNISKQPVKNVVDTKIKQGGREVPIMELAGVTADQVEDMKAFLTQLQKSQALVKQPEDIGAIIKCKYTSPGDIAKDQQNAASKLTGAGVSSDRASRIVTRALMIDVTEERLWAEALKARGTSGIADVISSESQREEINFSTMFGLGGMGCVECASVFSPAAYFVNLLEELDKVKGADSKSLRDKLLERRADLRLLELSCANTKILIPYLDLVNEVMEAALAKAGSLLPTPVPNMGEDDNDDMYLSQPRNTNYDVYEKVVGDMVFPMNVFPYSQAMHSIRAYLKLAGVSRYQLLATFRSLDRIAKASMEISKAASVSDHAIAAEVLGLQHEDYVAVTGESYHSHQILLDSGQNLSLEDYQKQIGLKRRYEYWGYPSDAAMTGPSGLTNVKTQLLPRSGLDFAGLLSLLKTSFLAKRLVVLNKDRTTKFDGYLDDMRVWQIPLKAAGATENIIDPTIFNQIQAFLRLKNKLQWSIEDLDSLYSALIALGSLPFDAESLGHPAAVKRLVGITAMAPSKLQPLWGDMNAYNDSSLYYQLFCKSYQGETNVFLPDELAKGEAKLSDYVHLILPILQITPDEYESIKLCSQMTDQLSLANISQLYRISLLCTILGMSPLDYGVFVSIFDRQFDPLKDPATRLAVIEYFKPEQPSSSTFLLSELLFVINGVSSSSDDNMNMTLDKAIDITNTILSMPGTVQSNPSLEGDLISEVSLISKTPEPPVGGEPIFIQYFSPILGEESARELFQDLTSDAEGDATEQTARRYRLFIVTMTPILARTQKQELIVTSLRQFIPKLDSAMLRFLLSDIIKHADILPSDVSISSGMDVLLGLGNASSTSAPSFNGYFRPATTATYAFTILVEADNDAAPLWIDGEQLNFSRASSNMCTAISSRLLGGKWYEIRYGGDVTGLTWAVQGVVGIAPANFTTDTLVDGQLVTSTGAVVTKLMQLSYIATRFTLEVTEIEFWNRMDHFNFNTLTLDNIRQLEKYQLIRDEASRGMPKRPLIELYRWLFAPTQNGDESLSSRIASVSVWPEQICSSYLAAKYPTLTEESRKQEFKDISALFEMRESLRFTKKVNFSTMSLESFFATSELVMPKPDCTMISRDFGYAAIFRSAMQSRLSSTSLRNGPTALSLAGDEIRDGQRNALVQCLLSDKYRVHTYATTAEKLFGYFLCDVEMGPELQTSRIKQAISTVQLFVQRCILGAENVYGVDDTARLQLMASDLDAMLRYRLWEARQKAFFYPENRPRPDVAG</sequence>
<reference evidence="2 3" key="1">
    <citation type="submission" date="2018-12" db="EMBL/GenBank/DDBJ databases">
        <title>Draft genome sequence of Xylaria grammica IHI A82.</title>
        <authorList>
            <person name="Buettner E."/>
            <person name="Kellner H."/>
        </authorList>
    </citation>
    <scope>NUCLEOTIDE SEQUENCE [LARGE SCALE GENOMIC DNA]</scope>
    <source>
        <strain evidence="2 3">IHI A82</strain>
    </source>
</reference>